<dbReference type="Pfam" id="PF13193">
    <property type="entry name" value="AMP-binding_C"/>
    <property type="match status" value="1"/>
</dbReference>
<dbReference type="PANTHER" id="PTHR43767">
    <property type="entry name" value="LONG-CHAIN-FATTY-ACID--COA LIGASE"/>
    <property type="match status" value="1"/>
</dbReference>
<proteinExistence type="predicted"/>
<evidence type="ECO:0000313" key="4">
    <source>
        <dbReference type="Proteomes" id="UP001190700"/>
    </source>
</evidence>
<dbReference type="InterPro" id="IPR000873">
    <property type="entry name" value="AMP-dep_synth/lig_dom"/>
</dbReference>
<feature type="domain" description="AMP-binding enzyme C-terminal" evidence="2">
    <location>
        <begin position="470"/>
        <end position="549"/>
    </location>
</feature>
<dbReference type="Proteomes" id="UP001190700">
    <property type="component" value="Unassembled WGS sequence"/>
</dbReference>
<protein>
    <recommendedName>
        <fullName evidence="5">Long-chain fatty acid--CoA ligase</fullName>
    </recommendedName>
</protein>
<reference evidence="3 4" key="1">
    <citation type="journal article" date="2015" name="Genome Biol. Evol.">
        <title>Comparative Genomics of a Bacterivorous Green Alga Reveals Evolutionary Causalities and Consequences of Phago-Mixotrophic Mode of Nutrition.</title>
        <authorList>
            <person name="Burns J.A."/>
            <person name="Paasch A."/>
            <person name="Narechania A."/>
            <person name="Kim E."/>
        </authorList>
    </citation>
    <scope>NUCLEOTIDE SEQUENCE [LARGE SCALE GENOMIC DNA]</scope>
    <source>
        <strain evidence="3 4">PLY_AMNH</strain>
    </source>
</reference>
<dbReference type="InterPro" id="IPR050237">
    <property type="entry name" value="ATP-dep_AMP-bd_enzyme"/>
</dbReference>
<feature type="domain" description="AMP-dependent synthetase/ligase" evidence="1">
    <location>
        <begin position="18"/>
        <end position="420"/>
    </location>
</feature>
<evidence type="ECO:0000313" key="3">
    <source>
        <dbReference type="EMBL" id="KAK3232913.1"/>
    </source>
</evidence>
<keyword evidence="4" id="KW-1185">Reference proteome</keyword>
<dbReference type="EMBL" id="LGRX02035852">
    <property type="protein sequence ID" value="KAK3232913.1"/>
    <property type="molecule type" value="Genomic_DNA"/>
</dbReference>
<evidence type="ECO:0000259" key="2">
    <source>
        <dbReference type="Pfam" id="PF13193"/>
    </source>
</evidence>
<comment type="caution">
    <text evidence="3">The sequence shown here is derived from an EMBL/GenBank/DDBJ whole genome shotgun (WGS) entry which is preliminary data.</text>
</comment>
<dbReference type="Gene3D" id="3.40.50.12780">
    <property type="entry name" value="N-terminal domain of ligase-like"/>
    <property type="match status" value="1"/>
</dbReference>
<accession>A0AAE0ELI2</accession>
<evidence type="ECO:0008006" key="5">
    <source>
        <dbReference type="Google" id="ProtNLM"/>
    </source>
</evidence>
<gene>
    <name evidence="3" type="ORF">CYMTET_56762</name>
</gene>
<dbReference type="InterPro" id="IPR042099">
    <property type="entry name" value="ANL_N_sf"/>
</dbReference>
<organism evidence="3 4">
    <name type="scientific">Cymbomonas tetramitiformis</name>
    <dbReference type="NCBI Taxonomy" id="36881"/>
    <lineage>
        <taxon>Eukaryota</taxon>
        <taxon>Viridiplantae</taxon>
        <taxon>Chlorophyta</taxon>
        <taxon>Pyramimonadophyceae</taxon>
        <taxon>Pyramimonadales</taxon>
        <taxon>Pyramimonadaceae</taxon>
        <taxon>Cymbomonas</taxon>
    </lineage>
</organism>
<dbReference type="InterPro" id="IPR045851">
    <property type="entry name" value="AMP-bd_C_sf"/>
</dbReference>
<dbReference type="Gene3D" id="3.30.300.30">
    <property type="match status" value="1"/>
</dbReference>
<dbReference type="Pfam" id="PF00501">
    <property type="entry name" value="AMP-binding"/>
    <property type="match status" value="1"/>
</dbReference>
<dbReference type="GO" id="GO:0016877">
    <property type="term" value="F:ligase activity, forming carbon-sulfur bonds"/>
    <property type="evidence" value="ECO:0007669"/>
    <property type="project" value="UniProtKB-ARBA"/>
</dbReference>
<sequence length="587" mass="65311">MEINPRDSLQLLLPTLLDRAVRLQPEETIVTYQGNGNFHEVSYREQYLRAKRLGSVLEKSCEKGETVGTLMWNNANHALLYHATPCIGRVIHTLNVRLSSQELAYIIKHAEDKVVVADEDHLKLLAECDIDALRSIRLLVVCGPSQGIAGGWALSTEMTQTCQDLGVQVVDLEEFLASGTEDFAWPVTEHNTREGETVGLCYTSGTTGTPKGVAFSHRALYIHLLACSATDWASLSRTDCVLPVVPQFHVWAWGFPFMALMHGFKLCLMHKWNDGESILRMMTRHQVTLAAGVPSVWQAVKAEYEATPNPPPLVLERVLCGGSAPPLEIQEWFMNAVKAELINAWGMTECSPNACSARHVSMRRDRQNSAREKIRRTGNPGYPLPGLEMRIVDPENLDVERGQNESGELLVRSPCVTGAYHKQSTPDKFHKGWLVTGDVALIDGEGALQLLDRSKDMIKSGGEWISSIDLENHITGLPEIQMACVVAVPHPKWDERPVAVVQLAASGSQISQAEIKLKIVNHCRQKFAKWQVPDDVLVWTAIPLTGTGKLDKKRVRSHLEEQKYCLPLMPWAYSGREGMMQRHGAAT</sequence>
<dbReference type="InterPro" id="IPR020845">
    <property type="entry name" value="AMP-binding_CS"/>
</dbReference>
<dbReference type="InterPro" id="IPR025110">
    <property type="entry name" value="AMP-bd_C"/>
</dbReference>
<dbReference type="PANTHER" id="PTHR43767:SF11">
    <property type="entry name" value="MEDIUM-CHAIN-FATTY-ACID--COA LIGASE"/>
    <property type="match status" value="1"/>
</dbReference>
<evidence type="ECO:0000259" key="1">
    <source>
        <dbReference type="Pfam" id="PF00501"/>
    </source>
</evidence>
<dbReference type="SUPFAM" id="SSF56801">
    <property type="entry name" value="Acetyl-CoA synthetase-like"/>
    <property type="match status" value="1"/>
</dbReference>
<dbReference type="AlphaFoldDB" id="A0AAE0ELI2"/>
<name>A0AAE0ELI2_9CHLO</name>
<dbReference type="PROSITE" id="PS00455">
    <property type="entry name" value="AMP_BINDING"/>
    <property type="match status" value="1"/>
</dbReference>